<sequence>MARKTSQNSFLARLGPFLLAGYIRLIHRTLRWRYDGLEQYKALLDSGEPYICAAWHSRLLMLPALAPLQKAPATVLVSEHRDGEVIARIVRQFGLEVRRGSAADPRKPEKNKGGAAALRALKKAMDEGYTVGITPDGPRGPRQRAHAGIAQLSRLTGAPIVPIAYSVKRGKTFSSWDRFLLPFPLPFSRGIFVFGDPILPVEGRDTDPEWLRQRVEDELNRITEKADREMGREPLDPAPIGHLKEANAR</sequence>
<dbReference type="InParanoid" id="A0A371REI4"/>
<dbReference type="RefSeq" id="WP_116390494.1">
    <property type="nucleotide sequence ID" value="NZ_QUQO01000001.1"/>
</dbReference>
<evidence type="ECO:0000313" key="4">
    <source>
        <dbReference type="Proteomes" id="UP000264589"/>
    </source>
</evidence>
<accession>A0A371REI4</accession>
<keyword evidence="4" id="KW-1185">Reference proteome</keyword>
<dbReference type="CDD" id="cd07983">
    <property type="entry name" value="LPLAT_DUF374-like"/>
    <property type="match status" value="1"/>
</dbReference>
<dbReference type="EMBL" id="QUQO01000001">
    <property type="protein sequence ID" value="RFB03866.1"/>
    <property type="molecule type" value="Genomic_DNA"/>
</dbReference>
<comment type="caution">
    <text evidence="3">The sequence shown here is derived from an EMBL/GenBank/DDBJ whole genome shotgun (WGS) entry which is preliminary data.</text>
</comment>
<name>A0A371REI4_9PROT</name>
<dbReference type="Proteomes" id="UP000264589">
    <property type="component" value="Unassembled WGS sequence"/>
</dbReference>
<dbReference type="Pfam" id="PF04028">
    <property type="entry name" value="DUF374"/>
    <property type="match status" value="1"/>
</dbReference>
<feature type="domain" description="DUF374" evidence="2">
    <location>
        <begin position="70"/>
        <end position="142"/>
    </location>
</feature>
<protein>
    <submittedName>
        <fullName evidence="3">DUF374 domain-containing protein</fullName>
    </submittedName>
</protein>
<organism evidence="3 4">
    <name type="scientific">Parvularcula marina</name>
    <dbReference type="NCBI Taxonomy" id="2292771"/>
    <lineage>
        <taxon>Bacteria</taxon>
        <taxon>Pseudomonadati</taxon>
        <taxon>Pseudomonadota</taxon>
        <taxon>Alphaproteobacteria</taxon>
        <taxon>Parvularculales</taxon>
        <taxon>Parvularculaceae</taxon>
        <taxon>Parvularcula</taxon>
    </lineage>
</organism>
<reference evidence="3 4" key="1">
    <citation type="submission" date="2018-08" db="EMBL/GenBank/DDBJ databases">
        <title>Parvularcula sp. SM1705, isolated from surface water of the South Sea China.</title>
        <authorList>
            <person name="Sun L."/>
        </authorList>
    </citation>
    <scope>NUCLEOTIDE SEQUENCE [LARGE SCALE GENOMIC DNA]</scope>
    <source>
        <strain evidence="3 4">SM1705</strain>
    </source>
</reference>
<dbReference type="AlphaFoldDB" id="A0A371REI4"/>
<gene>
    <name evidence="3" type="ORF">DX908_00345</name>
</gene>
<dbReference type="InterPro" id="IPR007172">
    <property type="entry name" value="DUF374"/>
</dbReference>
<evidence type="ECO:0000259" key="2">
    <source>
        <dbReference type="Pfam" id="PF04028"/>
    </source>
</evidence>
<evidence type="ECO:0000256" key="1">
    <source>
        <dbReference type="SAM" id="MobiDB-lite"/>
    </source>
</evidence>
<dbReference type="OrthoDB" id="9810508at2"/>
<feature type="region of interest" description="Disordered" evidence="1">
    <location>
        <begin position="223"/>
        <end position="249"/>
    </location>
</feature>
<feature type="compositionally biased region" description="Basic and acidic residues" evidence="1">
    <location>
        <begin position="223"/>
        <end position="235"/>
    </location>
</feature>
<evidence type="ECO:0000313" key="3">
    <source>
        <dbReference type="EMBL" id="RFB03866.1"/>
    </source>
</evidence>
<proteinExistence type="predicted"/>